<dbReference type="PANTHER" id="PTHR43047">
    <property type="entry name" value="TWO-COMPONENT HISTIDINE PROTEIN KINASE"/>
    <property type="match status" value="1"/>
</dbReference>
<organism evidence="10 11">
    <name type="scientific">Candidatus Aphodenecus pullistercoris</name>
    <dbReference type="NCBI Taxonomy" id="2840669"/>
    <lineage>
        <taxon>Bacteria</taxon>
        <taxon>Pseudomonadati</taxon>
        <taxon>Spirochaetota</taxon>
        <taxon>Spirochaetia</taxon>
        <taxon>Spirochaetales</taxon>
        <taxon>Candidatus Aphodenecus</taxon>
    </lineage>
</organism>
<keyword evidence="3 6" id="KW-0597">Phosphoprotein</keyword>
<proteinExistence type="predicted"/>
<dbReference type="SUPFAM" id="SSF55874">
    <property type="entry name" value="ATPase domain of HSP90 chaperone/DNA topoisomerase II/histidine kinase"/>
    <property type="match status" value="1"/>
</dbReference>
<feature type="domain" description="Histidine kinase" evidence="8">
    <location>
        <begin position="460"/>
        <end position="683"/>
    </location>
</feature>
<dbReference type="AlphaFoldDB" id="A0A9D9H8Y9"/>
<keyword evidence="7" id="KW-0472">Membrane</keyword>
<dbReference type="EMBL" id="JADIMU010000018">
    <property type="protein sequence ID" value="MBO8442681.1"/>
    <property type="molecule type" value="Genomic_DNA"/>
</dbReference>
<dbReference type="Pfam" id="PF00512">
    <property type="entry name" value="HisKA"/>
    <property type="match status" value="1"/>
</dbReference>
<dbReference type="Pfam" id="PF02518">
    <property type="entry name" value="HATPase_c"/>
    <property type="match status" value="1"/>
</dbReference>
<protein>
    <recommendedName>
        <fullName evidence="2">histidine kinase</fullName>
        <ecNumber evidence="2">2.7.13.3</ecNumber>
    </recommendedName>
</protein>
<dbReference type="Gene3D" id="1.10.287.130">
    <property type="match status" value="1"/>
</dbReference>
<evidence type="ECO:0000256" key="4">
    <source>
        <dbReference type="ARBA" id="ARBA00022679"/>
    </source>
</evidence>
<reference evidence="10" key="1">
    <citation type="submission" date="2020-10" db="EMBL/GenBank/DDBJ databases">
        <authorList>
            <person name="Gilroy R."/>
        </authorList>
    </citation>
    <scope>NUCLEOTIDE SEQUENCE</scope>
    <source>
        <strain evidence="10">11167</strain>
    </source>
</reference>
<dbReference type="GO" id="GO:0005886">
    <property type="term" value="C:plasma membrane"/>
    <property type="evidence" value="ECO:0007669"/>
    <property type="project" value="TreeGrafter"/>
</dbReference>
<evidence type="ECO:0000313" key="10">
    <source>
        <dbReference type="EMBL" id="MBO8442681.1"/>
    </source>
</evidence>
<evidence type="ECO:0000259" key="9">
    <source>
        <dbReference type="PROSITE" id="PS50110"/>
    </source>
</evidence>
<dbReference type="SUPFAM" id="SSF52172">
    <property type="entry name" value="CheY-like"/>
    <property type="match status" value="1"/>
</dbReference>
<dbReference type="Gene3D" id="3.30.565.10">
    <property type="entry name" value="Histidine kinase-like ATPase, C-terminal domain"/>
    <property type="match status" value="1"/>
</dbReference>
<evidence type="ECO:0000259" key="8">
    <source>
        <dbReference type="PROSITE" id="PS50109"/>
    </source>
</evidence>
<dbReference type="InterPro" id="IPR036890">
    <property type="entry name" value="HATPase_C_sf"/>
</dbReference>
<dbReference type="SMART" id="SM00387">
    <property type="entry name" value="HATPase_c"/>
    <property type="match status" value="1"/>
</dbReference>
<gene>
    <name evidence="10" type="ORF">IAC42_02825</name>
</gene>
<dbReference type="GO" id="GO:0000155">
    <property type="term" value="F:phosphorelay sensor kinase activity"/>
    <property type="evidence" value="ECO:0007669"/>
    <property type="project" value="InterPro"/>
</dbReference>
<dbReference type="Proteomes" id="UP000823633">
    <property type="component" value="Unassembled WGS sequence"/>
</dbReference>
<keyword evidence="5" id="KW-0418">Kinase</keyword>
<sequence>MRDGESRRSVTIVVFLLVLYLLISTLCFAVLRGTLMGNANALGSSVTSAYAQEIDGINALRESFVAFAASSIDQRVGEGWSGEQIDIWAQRFFQQAHLQDEGAHYLLSYGDVTVTAEGAVDGRVTAPWYDLALSGGGDIVYSPVYIDQATGQRRVAISCASADGQAVSACVIPLDDLSFSSSLDRLNEGTSIFIVDQTGSLIAFDANWEASFTVDQLDDYTHVLMQTLEAGYDPNTDSVIGIDGLRRNLHYSRLASGWYTIVTVPIDEILGDLYNLYAFFALVFVLGLIMIVTFIIRDGRAHSQERRLAQTLKIISGLYYALYRIDWRKGTYEMLKGSREMRQAVPQTGAYELFLDQMEKLLDASSAHDFRQTFSLANIQRLVDRGVKDFGGDIMRVFDGHPTPVNVLLVFDESLDGEVILCFRIVEKERQRQLREHRLLESALESARKGQKAKELFFSTMSHDMRTPLGAIMGSAALAERSLDDRKKLLSHLKAIGYSANQLLDLVNDILEMGRLEQGGGRLQRSELDLVETVRDIARPFQAMAEAQRKSFKLTIEPKSAPVKADAFRLAQILNNLLSNAFKFTDEEVGVISLTLEEKDKGSSIPLYVFTISDNGLGMSEDFLSHIWEPYARETRFSSRQIAGTGLGMPIVHALVGEMEGSITVNSRLKEGTTFTLTLPLERSGEPQRKEEAEDGAKADLQGLSVLVAEDNELNMEIVSELLEMEGVAVDQAWNGEEAVLKVIGARTTYDCILMDMQMPVMDGLEATRKMREAGCTIPIYALTANAYAEDLARCREAGMDGHLTKPIDIAQLMSTLDKVPRRNDNGSQEREIQ</sequence>
<dbReference type="InterPro" id="IPR003594">
    <property type="entry name" value="HATPase_dom"/>
</dbReference>
<feature type="transmembrane region" description="Helical" evidence="7">
    <location>
        <begin position="276"/>
        <end position="296"/>
    </location>
</feature>
<comment type="caution">
    <text evidence="10">The sequence shown here is derived from an EMBL/GenBank/DDBJ whole genome shotgun (WGS) entry which is preliminary data.</text>
</comment>
<dbReference type="CDD" id="cd17546">
    <property type="entry name" value="REC_hyHK_CKI1_RcsC-like"/>
    <property type="match status" value="1"/>
</dbReference>
<dbReference type="EC" id="2.7.13.3" evidence="2"/>
<dbReference type="InterPro" id="IPR001789">
    <property type="entry name" value="Sig_transdc_resp-reg_receiver"/>
</dbReference>
<evidence type="ECO:0000256" key="2">
    <source>
        <dbReference type="ARBA" id="ARBA00012438"/>
    </source>
</evidence>
<dbReference type="Gene3D" id="3.40.50.2300">
    <property type="match status" value="1"/>
</dbReference>
<dbReference type="InterPro" id="IPR011006">
    <property type="entry name" value="CheY-like_superfamily"/>
</dbReference>
<keyword evidence="7" id="KW-1133">Transmembrane helix</keyword>
<dbReference type="InterPro" id="IPR005467">
    <property type="entry name" value="His_kinase_dom"/>
</dbReference>
<dbReference type="PROSITE" id="PS50109">
    <property type="entry name" value="HIS_KIN"/>
    <property type="match status" value="1"/>
</dbReference>
<dbReference type="PRINTS" id="PR00344">
    <property type="entry name" value="BCTRLSENSOR"/>
</dbReference>
<evidence type="ECO:0000256" key="6">
    <source>
        <dbReference type="PROSITE-ProRule" id="PRU00169"/>
    </source>
</evidence>
<evidence type="ECO:0000256" key="7">
    <source>
        <dbReference type="SAM" id="Phobius"/>
    </source>
</evidence>
<name>A0A9D9H8Y9_9SPIR</name>
<dbReference type="PANTHER" id="PTHR43047:SF66">
    <property type="entry name" value="HISKA"/>
    <property type="match status" value="1"/>
</dbReference>
<dbReference type="InterPro" id="IPR036097">
    <property type="entry name" value="HisK_dim/P_sf"/>
</dbReference>
<evidence type="ECO:0000313" key="11">
    <source>
        <dbReference type="Proteomes" id="UP000823633"/>
    </source>
</evidence>
<feature type="transmembrane region" description="Helical" evidence="7">
    <location>
        <begin position="12"/>
        <end position="31"/>
    </location>
</feature>
<dbReference type="CDD" id="cd00082">
    <property type="entry name" value="HisKA"/>
    <property type="match status" value="1"/>
</dbReference>
<comment type="catalytic activity">
    <reaction evidence="1">
        <text>ATP + protein L-histidine = ADP + protein N-phospho-L-histidine.</text>
        <dbReference type="EC" id="2.7.13.3"/>
    </reaction>
</comment>
<dbReference type="Pfam" id="PF00072">
    <property type="entry name" value="Response_reg"/>
    <property type="match status" value="1"/>
</dbReference>
<feature type="modified residue" description="4-aspartylphosphate" evidence="6">
    <location>
        <position position="756"/>
    </location>
</feature>
<evidence type="ECO:0000256" key="3">
    <source>
        <dbReference type="ARBA" id="ARBA00022553"/>
    </source>
</evidence>
<keyword evidence="4" id="KW-0808">Transferase</keyword>
<dbReference type="PROSITE" id="PS50110">
    <property type="entry name" value="RESPONSE_REGULATORY"/>
    <property type="match status" value="1"/>
</dbReference>
<dbReference type="SMART" id="SM00448">
    <property type="entry name" value="REC"/>
    <property type="match status" value="1"/>
</dbReference>
<dbReference type="SMART" id="SM00388">
    <property type="entry name" value="HisKA"/>
    <property type="match status" value="1"/>
</dbReference>
<accession>A0A9D9H8Y9</accession>
<dbReference type="InterPro" id="IPR003661">
    <property type="entry name" value="HisK_dim/P_dom"/>
</dbReference>
<dbReference type="InterPro" id="IPR004358">
    <property type="entry name" value="Sig_transdc_His_kin-like_C"/>
</dbReference>
<dbReference type="Gene3D" id="3.30.450.20">
    <property type="entry name" value="PAS domain"/>
    <property type="match status" value="2"/>
</dbReference>
<reference evidence="10" key="2">
    <citation type="journal article" date="2021" name="PeerJ">
        <title>Extensive microbial diversity within the chicken gut microbiome revealed by metagenomics and culture.</title>
        <authorList>
            <person name="Gilroy R."/>
            <person name="Ravi A."/>
            <person name="Getino M."/>
            <person name="Pursley I."/>
            <person name="Horton D.L."/>
            <person name="Alikhan N.F."/>
            <person name="Baker D."/>
            <person name="Gharbi K."/>
            <person name="Hall N."/>
            <person name="Watson M."/>
            <person name="Adriaenssens E.M."/>
            <person name="Foster-Nyarko E."/>
            <person name="Jarju S."/>
            <person name="Secka A."/>
            <person name="Antonio M."/>
            <person name="Oren A."/>
            <person name="Chaudhuri R.R."/>
            <person name="La Ragione R."/>
            <person name="Hildebrand F."/>
            <person name="Pallen M.J."/>
        </authorList>
    </citation>
    <scope>NUCLEOTIDE SEQUENCE</scope>
    <source>
        <strain evidence="10">11167</strain>
    </source>
</reference>
<dbReference type="GO" id="GO:0009927">
    <property type="term" value="F:histidine phosphotransfer kinase activity"/>
    <property type="evidence" value="ECO:0007669"/>
    <property type="project" value="TreeGrafter"/>
</dbReference>
<keyword evidence="7" id="KW-0812">Transmembrane</keyword>
<evidence type="ECO:0000256" key="5">
    <source>
        <dbReference type="ARBA" id="ARBA00022777"/>
    </source>
</evidence>
<evidence type="ECO:0000256" key="1">
    <source>
        <dbReference type="ARBA" id="ARBA00000085"/>
    </source>
</evidence>
<dbReference type="SUPFAM" id="SSF47384">
    <property type="entry name" value="Homodimeric domain of signal transducing histidine kinase"/>
    <property type="match status" value="1"/>
</dbReference>
<feature type="domain" description="Response regulatory" evidence="9">
    <location>
        <begin position="705"/>
        <end position="821"/>
    </location>
</feature>